<evidence type="ECO:0000313" key="2">
    <source>
        <dbReference type="Proteomes" id="UP001064632"/>
    </source>
</evidence>
<protein>
    <submittedName>
        <fullName evidence="1">Uncharacterized protein</fullName>
    </submittedName>
</protein>
<evidence type="ECO:0000313" key="1">
    <source>
        <dbReference type="EMBL" id="UXI70060.1"/>
    </source>
</evidence>
<keyword evidence="2" id="KW-1185">Reference proteome</keyword>
<proteinExistence type="predicted"/>
<dbReference type="RefSeq" id="WP_261697011.1">
    <property type="nucleotide sequence ID" value="NZ_CP104694.1"/>
</dbReference>
<dbReference type="Proteomes" id="UP001064632">
    <property type="component" value="Chromosome"/>
</dbReference>
<reference evidence="1" key="1">
    <citation type="submission" date="2022-09" db="EMBL/GenBank/DDBJ databases">
        <title>Tahibacter sp. nov., isolated from a fresh water.</title>
        <authorList>
            <person name="Baek J.H."/>
            <person name="Lee J.K."/>
            <person name="Kim J.M."/>
            <person name="Jeon C.O."/>
        </authorList>
    </citation>
    <scope>NUCLEOTIDE SEQUENCE</scope>
    <source>
        <strain evidence="1">W38</strain>
    </source>
</reference>
<accession>A0ABY6BNT9</accession>
<gene>
    <name evidence="1" type="ORF">N4264_10665</name>
</gene>
<name>A0ABY6BNT9_9GAMM</name>
<organism evidence="1 2">
    <name type="scientific">Tahibacter amnicola</name>
    <dbReference type="NCBI Taxonomy" id="2976241"/>
    <lineage>
        <taxon>Bacteria</taxon>
        <taxon>Pseudomonadati</taxon>
        <taxon>Pseudomonadota</taxon>
        <taxon>Gammaproteobacteria</taxon>
        <taxon>Lysobacterales</taxon>
        <taxon>Rhodanobacteraceae</taxon>
        <taxon>Tahibacter</taxon>
    </lineage>
</organism>
<sequence>MAFLILLVPLSAFAWEQRACGLSAKEIASASVEAATEALLSSACAAYREPLVARLEELASTGKWADEAGSDPEQWREMEGVLALARLKVELLGGNLLRVRRQLDVVETLAQSGAMADMDGEDLRSLVSSVKGILDGTDRPEWRASLPGPDEEWIARPGKCGMGRWLKA</sequence>
<dbReference type="EMBL" id="CP104694">
    <property type="protein sequence ID" value="UXI70060.1"/>
    <property type="molecule type" value="Genomic_DNA"/>
</dbReference>